<evidence type="ECO:0000313" key="3">
    <source>
        <dbReference type="Proteomes" id="UP000070444"/>
    </source>
</evidence>
<evidence type="ECO:0000313" key="2">
    <source>
        <dbReference type="EMBL" id="KXN73389.1"/>
    </source>
</evidence>
<sequence length="116" mass="12545">MDADWCIVCNKHINRMGAIYCSSSCEQVDSGLALETPQIRNTPALTTTTTSSTSPRLQPTTSPKLTFVTPEPFFSSSFSRRYDRFSPPALNSTTSSSFSSSSSLSSSPTLSGSFRL</sequence>
<dbReference type="EMBL" id="KQ964437">
    <property type="protein sequence ID" value="KXN73389.1"/>
    <property type="molecule type" value="Genomic_DNA"/>
</dbReference>
<keyword evidence="3" id="KW-1185">Reference proteome</keyword>
<feature type="compositionally biased region" description="Low complexity" evidence="1">
    <location>
        <begin position="43"/>
        <end position="63"/>
    </location>
</feature>
<evidence type="ECO:0000256" key="1">
    <source>
        <dbReference type="SAM" id="MobiDB-lite"/>
    </source>
</evidence>
<organism evidence="2 3">
    <name type="scientific">Conidiobolus coronatus (strain ATCC 28846 / CBS 209.66 / NRRL 28638)</name>
    <name type="common">Delacroixia coronata</name>
    <dbReference type="NCBI Taxonomy" id="796925"/>
    <lineage>
        <taxon>Eukaryota</taxon>
        <taxon>Fungi</taxon>
        <taxon>Fungi incertae sedis</taxon>
        <taxon>Zoopagomycota</taxon>
        <taxon>Entomophthoromycotina</taxon>
        <taxon>Entomophthoromycetes</taxon>
        <taxon>Entomophthorales</taxon>
        <taxon>Ancylistaceae</taxon>
        <taxon>Conidiobolus</taxon>
    </lineage>
</organism>
<gene>
    <name evidence="2" type="ORF">CONCODRAFT_3621</name>
</gene>
<accession>A0A137PEG0</accession>
<dbReference type="Proteomes" id="UP000070444">
    <property type="component" value="Unassembled WGS sequence"/>
</dbReference>
<name>A0A137PEG0_CONC2</name>
<reference evidence="2 3" key="1">
    <citation type="journal article" date="2015" name="Genome Biol. Evol.">
        <title>Phylogenomic analyses indicate that early fungi evolved digesting cell walls of algal ancestors of land plants.</title>
        <authorList>
            <person name="Chang Y."/>
            <person name="Wang S."/>
            <person name="Sekimoto S."/>
            <person name="Aerts A.L."/>
            <person name="Choi C."/>
            <person name="Clum A."/>
            <person name="LaButti K.M."/>
            <person name="Lindquist E.A."/>
            <person name="Yee Ngan C."/>
            <person name="Ohm R.A."/>
            <person name="Salamov A.A."/>
            <person name="Grigoriev I.V."/>
            <person name="Spatafora J.W."/>
            <person name="Berbee M.L."/>
        </authorList>
    </citation>
    <scope>NUCLEOTIDE SEQUENCE [LARGE SCALE GENOMIC DNA]</scope>
    <source>
        <strain evidence="2 3">NRRL 28638</strain>
    </source>
</reference>
<proteinExistence type="predicted"/>
<dbReference type="Pfam" id="PF12855">
    <property type="entry name" value="Ecl1"/>
    <property type="match status" value="1"/>
</dbReference>
<dbReference type="InterPro" id="IPR024368">
    <property type="entry name" value="Ecl1/2/3"/>
</dbReference>
<feature type="region of interest" description="Disordered" evidence="1">
    <location>
        <begin position="89"/>
        <end position="116"/>
    </location>
</feature>
<protein>
    <submittedName>
        <fullName evidence="2">Uncharacterized protein</fullName>
    </submittedName>
</protein>
<dbReference type="AlphaFoldDB" id="A0A137PEG0"/>
<feature type="region of interest" description="Disordered" evidence="1">
    <location>
        <begin position="43"/>
        <end position="65"/>
    </location>
</feature>
<dbReference type="OrthoDB" id="2426717at2759"/>